<sequence>MGLPRTLKNMTIFNEGLAYLGEVSSVTLPKLTRKLEEWRGGGMGGPVKLDMGQEALELEMTFGGPMRDILRQYGVVGMAGVYLRFVGVYQRDDSSSMDNIEIIIRGRHEEIDMGEAKPGEISEFKVKTAVAYYKLVWGGVTEIEIDHINMVEIVSGVDRLAKQRGALGIF</sequence>
<dbReference type="EMBL" id="JANWOI010000001">
    <property type="protein sequence ID" value="MDA5192790.1"/>
    <property type="molecule type" value="Genomic_DNA"/>
</dbReference>
<reference evidence="1" key="2">
    <citation type="journal article" date="2023" name="Syst. Appl. Microbiol.">
        <title>Govania unica gen. nov., sp. nov., a rare biosphere bacterium that represents a novel family in the class Alphaproteobacteria.</title>
        <authorList>
            <person name="Vandamme P."/>
            <person name="Peeters C."/>
            <person name="Hettiarachchi A."/>
            <person name="Cnockaert M."/>
            <person name="Carlier A."/>
        </authorList>
    </citation>
    <scope>NUCLEOTIDE SEQUENCE</scope>
    <source>
        <strain evidence="1">LMG 31809</strain>
    </source>
</reference>
<dbReference type="Pfam" id="PF04985">
    <property type="entry name" value="Phage_tube"/>
    <property type="match status" value="1"/>
</dbReference>
<comment type="caution">
    <text evidence="1">The sequence shown here is derived from an EMBL/GenBank/DDBJ whole genome shotgun (WGS) entry which is preliminary data.</text>
</comment>
<proteinExistence type="predicted"/>
<dbReference type="InterPro" id="IPR006498">
    <property type="entry name" value="Tail_tube"/>
</dbReference>
<reference evidence="1" key="1">
    <citation type="submission" date="2022-08" db="EMBL/GenBank/DDBJ databases">
        <authorList>
            <person name="Vandamme P."/>
            <person name="Hettiarachchi A."/>
            <person name="Peeters C."/>
            <person name="Cnockaert M."/>
            <person name="Carlier A."/>
        </authorList>
    </citation>
    <scope>NUCLEOTIDE SEQUENCE</scope>
    <source>
        <strain evidence="1">LMG 31809</strain>
    </source>
</reference>
<protein>
    <submittedName>
        <fullName evidence="1">Phage major tail tube protein</fullName>
    </submittedName>
</protein>
<name>A0A9X3TW35_9PROT</name>
<keyword evidence="2" id="KW-1185">Reference proteome</keyword>
<organism evidence="1 2">
    <name type="scientific">Govanella unica</name>
    <dbReference type="NCBI Taxonomy" id="2975056"/>
    <lineage>
        <taxon>Bacteria</taxon>
        <taxon>Pseudomonadati</taxon>
        <taxon>Pseudomonadota</taxon>
        <taxon>Alphaproteobacteria</taxon>
        <taxon>Emcibacterales</taxon>
        <taxon>Govanellaceae</taxon>
        <taxon>Govanella</taxon>
    </lineage>
</organism>
<evidence type="ECO:0000313" key="1">
    <source>
        <dbReference type="EMBL" id="MDA5192790.1"/>
    </source>
</evidence>
<gene>
    <name evidence="1" type="ORF">NYP16_02305</name>
</gene>
<dbReference type="Proteomes" id="UP001141619">
    <property type="component" value="Unassembled WGS sequence"/>
</dbReference>
<evidence type="ECO:0000313" key="2">
    <source>
        <dbReference type="Proteomes" id="UP001141619"/>
    </source>
</evidence>
<dbReference type="NCBIfam" id="TIGR01611">
    <property type="entry name" value="tail_tube"/>
    <property type="match status" value="1"/>
</dbReference>
<accession>A0A9X3TW35</accession>
<dbReference type="AlphaFoldDB" id="A0A9X3TW35"/>
<dbReference type="RefSeq" id="WP_274942492.1">
    <property type="nucleotide sequence ID" value="NZ_JANWOI010000001.1"/>
</dbReference>